<comment type="caution">
    <text evidence="2">The sequence shown here is derived from an EMBL/GenBank/DDBJ whole genome shotgun (WGS) entry which is preliminary data.</text>
</comment>
<dbReference type="VEuPathDB" id="FungiDB:CDV56_100017"/>
<proteinExistence type="predicted"/>
<name>A0A397H3N0_ASPTH</name>
<dbReference type="Proteomes" id="UP000215305">
    <property type="component" value="Unassembled WGS sequence"/>
</dbReference>
<dbReference type="RefSeq" id="XP_026615125.1">
    <property type="nucleotide sequence ID" value="XM_026753636.1"/>
</dbReference>
<feature type="non-terminal residue" evidence="2">
    <location>
        <position position="1"/>
    </location>
</feature>
<evidence type="ECO:0000256" key="1">
    <source>
        <dbReference type="SAM" id="MobiDB-lite"/>
    </source>
</evidence>
<dbReference type="OrthoDB" id="4475042at2759"/>
<gene>
    <name evidence="2" type="ORF">CDV56_100017</name>
</gene>
<dbReference type="GeneID" id="38121991"/>
<protein>
    <submittedName>
        <fullName evidence="2">Uncharacterized protein</fullName>
    </submittedName>
</protein>
<evidence type="ECO:0000313" key="2">
    <source>
        <dbReference type="EMBL" id="RHZ57662.1"/>
    </source>
</evidence>
<reference evidence="2" key="1">
    <citation type="submission" date="2018-08" db="EMBL/GenBank/DDBJ databases">
        <title>Draft genome sequence of azole-resistant Aspergillus thermomutatus (Neosartorya pseudofischeri) strain HMR AF 39, isolated from a human nasal aspirate.</title>
        <authorList>
            <person name="Parent-Michaud M."/>
            <person name="Dufresne P.J."/>
            <person name="Fournier E."/>
            <person name="Martineau C."/>
            <person name="Moreira S."/>
            <person name="Perkins V."/>
            <person name="De Repentigny L."/>
            <person name="Dufresne S.F."/>
        </authorList>
    </citation>
    <scope>NUCLEOTIDE SEQUENCE [LARGE SCALE GENOMIC DNA]</scope>
    <source>
        <strain evidence="2">HMR AF 39</strain>
    </source>
</reference>
<evidence type="ECO:0000313" key="3">
    <source>
        <dbReference type="Proteomes" id="UP000215305"/>
    </source>
</evidence>
<dbReference type="STRING" id="41047.A0A397H3N0"/>
<dbReference type="EMBL" id="NKHU02000076">
    <property type="protein sequence ID" value="RHZ57662.1"/>
    <property type="molecule type" value="Genomic_DNA"/>
</dbReference>
<feature type="region of interest" description="Disordered" evidence="1">
    <location>
        <begin position="1"/>
        <end position="77"/>
    </location>
</feature>
<keyword evidence="3" id="KW-1185">Reference proteome</keyword>
<accession>A0A397H3N0</accession>
<organism evidence="2 3">
    <name type="scientific">Aspergillus thermomutatus</name>
    <name type="common">Neosartorya pseudofischeri</name>
    <dbReference type="NCBI Taxonomy" id="41047"/>
    <lineage>
        <taxon>Eukaryota</taxon>
        <taxon>Fungi</taxon>
        <taxon>Dikarya</taxon>
        <taxon>Ascomycota</taxon>
        <taxon>Pezizomycotina</taxon>
        <taxon>Eurotiomycetes</taxon>
        <taxon>Eurotiomycetidae</taxon>
        <taxon>Eurotiales</taxon>
        <taxon>Aspergillaceae</taxon>
        <taxon>Aspergillus</taxon>
        <taxon>Aspergillus subgen. Fumigati</taxon>
    </lineage>
</organism>
<sequence>SVVRRRGTAEARRGRASGGSEVYKRQGGYRFQGQDGEGGNQHVLEWRKRGAGSSGREKRSISFSSSSTDPAPGENGLGAGAGARFVLGIVDAKTRRGARVASLTKRGFQVGCWERLPRDALRECVGVGVGVDSSTEPELSEAQLRTAVYTIILTMGVWVASQEGWLG</sequence>
<dbReference type="AlphaFoldDB" id="A0A397H3N0"/>